<dbReference type="OrthoDB" id="2453566at2"/>
<dbReference type="EMBL" id="QNRI01000001">
    <property type="protein sequence ID" value="RBP01349.1"/>
    <property type="molecule type" value="Genomic_DNA"/>
</dbReference>
<sequence length="186" mass="21023">MTFIILGIATLLLLIIFLLADKFTPYSSMMSSFKAGTYKKTIIVLTVLSIGFLGYGIYYEVTYQPPYLDIQVEGENYTVFGDIGEVGYYADQLVKKDEEVHLHLVTWDTLNEEKAEIVINYPSGTKETWETELTPLGNTSISSLTESHQIKGIYQLAPYTFKEQGNVQLQIQSGDETKELTIEVHD</sequence>
<keyword evidence="1" id="KW-0812">Transmembrane</keyword>
<reference evidence="2 3" key="1">
    <citation type="submission" date="2018-06" db="EMBL/GenBank/DDBJ databases">
        <title>Genomic Encyclopedia of Type Strains, Phase IV (KMG-IV): sequencing the most valuable type-strain genomes for metagenomic binning, comparative biology and taxonomic classification.</title>
        <authorList>
            <person name="Goeker M."/>
        </authorList>
    </citation>
    <scope>NUCLEOTIDE SEQUENCE [LARGE SCALE GENOMIC DNA]</scope>
    <source>
        <strain evidence="2 3">DSM 15140</strain>
    </source>
</reference>
<comment type="caution">
    <text evidence="2">The sequence shown here is derived from an EMBL/GenBank/DDBJ whole genome shotgun (WGS) entry which is preliminary data.</text>
</comment>
<dbReference type="Proteomes" id="UP000252254">
    <property type="component" value="Unassembled WGS sequence"/>
</dbReference>
<feature type="transmembrane region" description="Helical" evidence="1">
    <location>
        <begin position="38"/>
        <end position="58"/>
    </location>
</feature>
<evidence type="ECO:0000256" key="1">
    <source>
        <dbReference type="SAM" id="Phobius"/>
    </source>
</evidence>
<organism evidence="2 3">
    <name type="scientific">Paraliobacillus ryukyuensis</name>
    <dbReference type="NCBI Taxonomy" id="200904"/>
    <lineage>
        <taxon>Bacteria</taxon>
        <taxon>Bacillati</taxon>
        <taxon>Bacillota</taxon>
        <taxon>Bacilli</taxon>
        <taxon>Bacillales</taxon>
        <taxon>Bacillaceae</taxon>
        <taxon>Paraliobacillus</taxon>
    </lineage>
</organism>
<keyword evidence="1" id="KW-0472">Membrane</keyword>
<keyword evidence="3" id="KW-1185">Reference proteome</keyword>
<protein>
    <submittedName>
        <fullName evidence="2">Uncharacterized protein</fullName>
    </submittedName>
</protein>
<proteinExistence type="predicted"/>
<dbReference type="RefSeq" id="WP_113865960.1">
    <property type="nucleotide sequence ID" value="NZ_BAABQN010000001.1"/>
</dbReference>
<evidence type="ECO:0000313" key="2">
    <source>
        <dbReference type="EMBL" id="RBP01349.1"/>
    </source>
</evidence>
<evidence type="ECO:0000313" key="3">
    <source>
        <dbReference type="Proteomes" id="UP000252254"/>
    </source>
</evidence>
<gene>
    <name evidence="2" type="ORF">DES48_10178</name>
</gene>
<accession>A0A366EIQ5</accession>
<name>A0A366EIQ5_9BACI</name>
<keyword evidence="1" id="KW-1133">Transmembrane helix</keyword>
<dbReference type="AlphaFoldDB" id="A0A366EIQ5"/>